<dbReference type="Proteomes" id="UP000002357">
    <property type="component" value="Chromosome"/>
</dbReference>
<accession>B5H093</accession>
<feature type="compositionally biased region" description="Low complexity" evidence="1">
    <location>
        <begin position="64"/>
        <end position="73"/>
    </location>
</feature>
<feature type="compositionally biased region" description="Basic and acidic residues" evidence="1">
    <location>
        <begin position="1"/>
        <end position="17"/>
    </location>
</feature>
<keyword evidence="3" id="KW-1185">Reference proteome</keyword>
<organism evidence="2 3">
    <name type="scientific">Streptomyces clavuligerus</name>
    <dbReference type="NCBI Taxonomy" id="1901"/>
    <lineage>
        <taxon>Bacteria</taxon>
        <taxon>Bacillati</taxon>
        <taxon>Actinomycetota</taxon>
        <taxon>Actinomycetes</taxon>
        <taxon>Kitasatosporales</taxon>
        <taxon>Streptomycetaceae</taxon>
        <taxon>Streptomyces</taxon>
    </lineage>
</organism>
<reference evidence="2 3" key="1">
    <citation type="journal article" date="2010" name="Genome Biol. Evol.">
        <title>The sequence of a 1.8-mb bacterial linear plasmid reveals a rich evolutionary reservoir of secondary metabolic pathways.</title>
        <authorList>
            <person name="Medema M.H."/>
            <person name="Trefzer A."/>
            <person name="Kovalchuk A."/>
            <person name="van den Berg M."/>
            <person name="Mueller U."/>
            <person name="Heijne W."/>
            <person name="Wu L."/>
            <person name="Alam M.T."/>
            <person name="Ronning C.M."/>
            <person name="Nierman W.C."/>
            <person name="Bovenberg R.A.L."/>
            <person name="Breitling R."/>
            <person name="Takano E."/>
        </authorList>
    </citation>
    <scope>NUCLEOTIDE SEQUENCE [LARGE SCALE GENOMIC DNA]</scope>
    <source>
        <strain evidence="3">ATCC 27064 / DSM 738 / JCM 4710 / NBRC 13307 / NCIMB 12785 / NRRL 3585 / VKM Ac-602</strain>
    </source>
</reference>
<gene>
    <name evidence="2" type="ORF">SCLAV_0332</name>
</gene>
<evidence type="ECO:0000313" key="3">
    <source>
        <dbReference type="Proteomes" id="UP000002357"/>
    </source>
</evidence>
<evidence type="ECO:0000256" key="1">
    <source>
        <dbReference type="SAM" id="MobiDB-lite"/>
    </source>
</evidence>
<name>B5H093_STRCL</name>
<evidence type="ECO:0000313" key="2">
    <source>
        <dbReference type="EMBL" id="EFG05408.1"/>
    </source>
</evidence>
<protein>
    <submittedName>
        <fullName evidence="2">Uncharacterized protein</fullName>
    </submittedName>
</protein>
<feature type="region of interest" description="Disordered" evidence="1">
    <location>
        <begin position="1"/>
        <end position="100"/>
    </location>
</feature>
<sequence>MSPRFRDARDASEERRLHNGHNTLFRHMSGWGAPLGSLGKPHSGGAVRATRSRLPPSARPRLPPSRSGRPAPGSHRRAPGGPPPRCDPSLSGQPGTRRRA</sequence>
<proteinExistence type="predicted"/>
<dbReference type="EMBL" id="CM000913">
    <property type="protein sequence ID" value="EFG05408.1"/>
    <property type="molecule type" value="Genomic_DNA"/>
</dbReference>
<dbReference type="AlphaFoldDB" id="B5H093"/>